<dbReference type="InterPro" id="IPR036597">
    <property type="entry name" value="Fido-like_dom_sf"/>
</dbReference>
<feature type="domain" description="Fido" evidence="1">
    <location>
        <begin position="156"/>
        <end position="304"/>
    </location>
</feature>
<reference evidence="3" key="1">
    <citation type="journal article" date="2019" name="Int. J. Syst. Evol. Microbiol.">
        <title>The Global Catalogue of Microorganisms (GCM) 10K type strain sequencing project: providing services to taxonomists for standard genome sequencing and annotation.</title>
        <authorList>
            <consortium name="The Broad Institute Genomics Platform"/>
            <consortium name="The Broad Institute Genome Sequencing Center for Infectious Disease"/>
            <person name="Wu L."/>
            <person name="Ma J."/>
        </authorList>
    </citation>
    <scope>NUCLEOTIDE SEQUENCE [LARGE SCALE GENOMIC DNA]</scope>
    <source>
        <strain evidence="3">CCUG 71848</strain>
    </source>
</reference>
<comment type="caution">
    <text evidence="2">The sequence shown here is derived from an EMBL/GenBank/DDBJ whole genome shotgun (WGS) entry which is preliminary data.</text>
</comment>
<proteinExistence type="predicted"/>
<dbReference type="PANTHER" id="PTHR13504">
    <property type="entry name" value="FIDO DOMAIN-CONTAINING PROTEIN DDB_G0283145"/>
    <property type="match status" value="1"/>
</dbReference>
<dbReference type="Pfam" id="PF02661">
    <property type="entry name" value="Fic"/>
    <property type="match status" value="1"/>
</dbReference>
<dbReference type="InterPro" id="IPR003812">
    <property type="entry name" value="Fido"/>
</dbReference>
<dbReference type="RefSeq" id="WP_121978282.1">
    <property type="nucleotide sequence ID" value="NZ_JBHTLH010000019.1"/>
</dbReference>
<name>A0ABW3PEF7_9LACO</name>
<keyword evidence="3" id="KW-1185">Reference proteome</keyword>
<dbReference type="InterPro" id="IPR040198">
    <property type="entry name" value="Fido_containing"/>
</dbReference>
<protein>
    <submittedName>
        <fullName evidence="2">Fic family protein</fullName>
    </submittedName>
</protein>
<dbReference type="Proteomes" id="UP001597156">
    <property type="component" value="Unassembled WGS sequence"/>
</dbReference>
<accession>A0ABW3PEF7</accession>
<evidence type="ECO:0000313" key="2">
    <source>
        <dbReference type="EMBL" id="MFD1125374.1"/>
    </source>
</evidence>
<sequence>MTYQLLSIFKYNGSGPSKSLDEINQEYQRRLTGYSTVVTNLFPVLDHHEFEQLSTFPLFFIQTNEINTLINQVNRNSKKIIKLAHPLPGVAKHSYTRKLLTAEIYFTNEIEGVKTSRKQIGTIISELNTKKKSTRRLESAIRLYNITLSGKTYQIQTLEDFRKIYDDLLRGEIPESKQPDGHLFRNKAVYIGTESQKIHNPPVNEREIQQKLMPLINFMNDETVLDIPKSLVTHFMFENTHPFYDGNGRMGRYLLSAYLASKLDPYTGLCISSAIHANQSAYYKIFKQTDDVENRADATLFITKLLAIISQGQQDVIESLSQLSVQLEKTAQKINAQFSDPIDQTILYIFAQSKLFSDRDETGIKDTELKEFLYADAPQKFHKRDLQRRIDRFEAAGILKRIKGKPVQHIITNTCI</sequence>
<dbReference type="Gene3D" id="1.10.3290.10">
    <property type="entry name" value="Fido-like domain"/>
    <property type="match status" value="1"/>
</dbReference>
<dbReference type="SUPFAM" id="SSF140931">
    <property type="entry name" value="Fic-like"/>
    <property type="match status" value="1"/>
</dbReference>
<evidence type="ECO:0000313" key="3">
    <source>
        <dbReference type="Proteomes" id="UP001597156"/>
    </source>
</evidence>
<dbReference type="PROSITE" id="PS51459">
    <property type="entry name" value="FIDO"/>
    <property type="match status" value="1"/>
</dbReference>
<dbReference type="EMBL" id="JBHTLH010000019">
    <property type="protein sequence ID" value="MFD1125374.1"/>
    <property type="molecule type" value="Genomic_DNA"/>
</dbReference>
<dbReference type="PANTHER" id="PTHR13504:SF40">
    <property type="entry name" value="FIDO DOMAIN-CONTAINING PROTEIN"/>
    <property type="match status" value="1"/>
</dbReference>
<organism evidence="2 3">
    <name type="scientific">Lentilactobacillus raoultii</name>
    <dbReference type="NCBI Taxonomy" id="1987503"/>
    <lineage>
        <taxon>Bacteria</taxon>
        <taxon>Bacillati</taxon>
        <taxon>Bacillota</taxon>
        <taxon>Bacilli</taxon>
        <taxon>Lactobacillales</taxon>
        <taxon>Lactobacillaceae</taxon>
        <taxon>Lentilactobacillus</taxon>
    </lineage>
</organism>
<evidence type="ECO:0000259" key="1">
    <source>
        <dbReference type="PROSITE" id="PS51459"/>
    </source>
</evidence>
<gene>
    <name evidence="2" type="ORF">ACFQ22_08400</name>
</gene>